<feature type="chain" id="PRO_5045098615" description="DUF4468 domain-containing protein" evidence="1">
    <location>
        <begin position="20"/>
        <end position="161"/>
    </location>
</feature>
<keyword evidence="1" id="KW-0732">Signal</keyword>
<evidence type="ECO:0008006" key="4">
    <source>
        <dbReference type="Google" id="ProtNLM"/>
    </source>
</evidence>
<evidence type="ECO:0000313" key="3">
    <source>
        <dbReference type="Proteomes" id="UP001464555"/>
    </source>
</evidence>
<name>A0ABU9HSQ0_9FLAO</name>
<sequence>MKKILSVALLFIAVFSGHAQEAKNYKTLLKDLNKMLKSAEEFSWMYDADFEIIQPYQIDNHGHLSVIIKGKAQDTVVTHKYEAPLNDIYDFVMDIYYVASFKSDVVIVSELQEGKWIEIDKRNIFHLGKPKENDAHKWSSKLRTDFNDLFPDLKNEYEWMD</sequence>
<reference evidence="2 3" key="1">
    <citation type="submission" date="2024-04" db="EMBL/GenBank/DDBJ databases">
        <title>Flavobacterium sp. DGU11 16S ribosomal RNA gene Genome sequencing and assembly.</title>
        <authorList>
            <person name="Park S."/>
        </authorList>
    </citation>
    <scope>NUCLEOTIDE SEQUENCE [LARGE SCALE GENOMIC DNA]</scope>
    <source>
        <strain evidence="2 3">DGU11</strain>
    </source>
</reference>
<evidence type="ECO:0000313" key="2">
    <source>
        <dbReference type="EMBL" id="MEL1242952.1"/>
    </source>
</evidence>
<organism evidence="2 3">
    <name type="scientific">Flavobacterium arundinis</name>
    <dbReference type="NCBI Taxonomy" id="3139143"/>
    <lineage>
        <taxon>Bacteria</taxon>
        <taxon>Pseudomonadati</taxon>
        <taxon>Bacteroidota</taxon>
        <taxon>Flavobacteriia</taxon>
        <taxon>Flavobacteriales</taxon>
        <taxon>Flavobacteriaceae</taxon>
        <taxon>Flavobacterium</taxon>
    </lineage>
</organism>
<keyword evidence="3" id="KW-1185">Reference proteome</keyword>
<proteinExistence type="predicted"/>
<gene>
    <name evidence="2" type="ORF">AAEO56_01650</name>
</gene>
<protein>
    <recommendedName>
        <fullName evidence="4">DUF4468 domain-containing protein</fullName>
    </recommendedName>
</protein>
<dbReference type="Proteomes" id="UP001464555">
    <property type="component" value="Unassembled WGS sequence"/>
</dbReference>
<dbReference type="RefSeq" id="WP_341695270.1">
    <property type="nucleotide sequence ID" value="NZ_JBBYHR010000001.1"/>
</dbReference>
<evidence type="ECO:0000256" key="1">
    <source>
        <dbReference type="SAM" id="SignalP"/>
    </source>
</evidence>
<accession>A0ABU9HSQ0</accession>
<dbReference type="EMBL" id="JBBYHR010000001">
    <property type="protein sequence ID" value="MEL1242952.1"/>
    <property type="molecule type" value="Genomic_DNA"/>
</dbReference>
<feature type="signal peptide" evidence="1">
    <location>
        <begin position="1"/>
        <end position="19"/>
    </location>
</feature>
<comment type="caution">
    <text evidence="2">The sequence shown here is derived from an EMBL/GenBank/DDBJ whole genome shotgun (WGS) entry which is preliminary data.</text>
</comment>